<dbReference type="SUPFAM" id="SSF50891">
    <property type="entry name" value="Cyclophilin-like"/>
    <property type="match status" value="1"/>
</dbReference>
<dbReference type="GO" id="GO:0006457">
    <property type="term" value="P:protein folding"/>
    <property type="evidence" value="ECO:0007669"/>
    <property type="project" value="InterPro"/>
</dbReference>
<dbReference type="CDD" id="cd00317">
    <property type="entry name" value="cyclophilin"/>
    <property type="match status" value="1"/>
</dbReference>
<dbReference type="PROSITE" id="PS00170">
    <property type="entry name" value="CSA_PPIASE_1"/>
    <property type="match status" value="1"/>
</dbReference>
<feature type="domain" description="PPIase cyclophilin-type" evidence="2">
    <location>
        <begin position="78"/>
        <end position="219"/>
    </location>
</feature>
<keyword evidence="1 3" id="KW-0413">Isomerase</keyword>
<dbReference type="GO" id="GO:0003755">
    <property type="term" value="F:peptidyl-prolyl cis-trans isomerase activity"/>
    <property type="evidence" value="ECO:0007669"/>
    <property type="project" value="UniProtKB-UniRule"/>
</dbReference>
<dbReference type="PROSITE" id="PS50072">
    <property type="entry name" value="CSA_PPIASE_2"/>
    <property type="match status" value="1"/>
</dbReference>
<proteinExistence type="inferred from homology"/>
<evidence type="ECO:0000256" key="1">
    <source>
        <dbReference type="RuleBase" id="RU363019"/>
    </source>
</evidence>
<evidence type="ECO:0000313" key="3">
    <source>
        <dbReference type="EMBL" id="KKR51414.1"/>
    </source>
</evidence>
<reference evidence="3 4" key="1">
    <citation type="journal article" date="2015" name="Nature">
        <title>rRNA introns, odd ribosomes, and small enigmatic genomes across a large radiation of phyla.</title>
        <authorList>
            <person name="Brown C.T."/>
            <person name="Hug L.A."/>
            <person name="Thomas B.C."/>
            <person name="Sharon I."/>
            <person name="Castelle C.J."/>
            <person name="Singh A."/>
            <person name="Wilkins M.J."/>
            <person name="Williams K.H."/>
            <person name="Banfield J.F."/>
        </authorList>
    </citation>
    <scope>NUCLEOTIDE SEQUENCE [LARGE SCALE GENOMIC DNA]</scope>
</reference>
<dbReference type="AlphaFoldDB" id="A0A0G0RFC0"/>
<protein>
    <recommendedName>
        <fullName evidence="1">Peptidyl-prolyl cis-trans isomerase</fullName>
        <shortName evidence="1">PPIase</shortName>
        <ecNumber evidence="1">5.2.1.8</ecNumber>
    </recommendedName>
</protein>
<dbReference type="InterPro" id="IPR002130">
    <property type="entry name" value="Cyclophilin-type_PPIase_dom"/>
</dbReference>
<dbReference type="InterPro" id="IPR020892">
    <property type="entry name" value="Cyclophilin-type_PPIase_CS"/>
</dbReference>
<dbReference type="InterPro" id="IPR044666">
    <property type="entry name" value="Cyclophilin_A-like"/>
</dbReference>
<dbReference type="Proteomes" id="UP000034531">
    <property type="component" value="Unassembled WGS sequence"/>
</dbReference>
<comment type="catalytic activity">
    <reaction evidence="1">
        <text>[protein]-peptidylproline (omega=180) = [protein]-peptidylproline (omega=0)</text>
        <dbReference type="Rhea" id="RHEA:16237"/>
        <dbReference type="Rhea" id="RHEA-COMP:10747"/>
        <dbReference type="Rhea" id="RHEA-COMP:10748"/>
        <dbReference type="ChEBI" id="CHEBI:83833"/>
        <dbReference type="ChEBI" id="CHEBI:83834"/>
        <dbReference type="EC" id="5.2.1.8"/>
    </reaction>
</comment>
<accession>A0A0G0RFC0</accession>
<evidence type="ECO:0000259" key="2">
    <source>
        <dbReference type="PROSITE" id="PS50072"/>
    </source>
</evidence>
<comment type="function">
    <text evidence="1">PPIases accelerate the folding of proteins. It catalyzes the cis-trans isomerization of proline imidic peptide bonds in oligopeptides.</text>
</comment>
<organism evidence="3 4">
    <name type="scientific">Candidatus Curtissbacteria bacterium GW2011_GWA1_40_16</name>
    <dbReference type="NCBI Taxonomy" id="1618405"/>
    <lineage>
        <taxon>Bacteria</taxon>
        <taxon>Candidatus Curtissiibacteriota</taxon>
    </lineage>
</organism>
<dbReference type="EMBL" id="LBYI01000001">
    <property type="protein sequence ID" value="KKR51414.1"/>
    <property type="molecule type" value="Genomic_DNA"/>
</dbReference>
<dbReference type="PRINTS" id="PR00153">
    <property type="entry name" value="CSAPPISMRASE"/>
</dbReference>
<dbReference type="PATRIC" id="fig|1618405.3.peg.105"/>
<sequence>MKSFVIAIVGLIIVLVAVFVFTAKHKFGTSDLVIPSQLPLSSETPKLMFNNESSSQAATLPFPVLPAVQIEETRITIETDQGNIEIHLFGDAPIAASNFISLANKKFYDGLIFHRVIKGFMIQGGDPKGNGTGDPGYKFKDELDPASASYKKGYVRGALAMANSGPNTNGSQFFIMHQDNQLPHNYTIFGEVVSGMDVVDSIANSEVDGNDKPIKPVTMKVVIAQ</sequence>
<dbReference type="InterPro" id="IPR029000">
    <property type="entry name" value="Cyclophilin-like_dom_sf"/>
</dbReference>
<name>A0A0G0RFC0_9BACT</name>
<gene>
    <name evidence="3" type="ORF">UT84_C0001G0099</name>
</gene>
<dbReference type="PANTHER" id="PTHR45625:SF16">
    <property type="entry name" value="PEPTIDYL-PROLYL CIS-TRANS ISOMERASE"/>
    <property type="match status" value="1"/>
</dbReference>
<comment type="caution">
    <text evidence="3">The sequence shown here is derived from an EMBL/GenBank/DDBJ whole genome shotgun (WGS) entry which is preliminary data.</text>
</comment>
<dbReference type="PANTHER" id="PTHR45625">
    <property type="entry name" value="PEPTIDYL-PROLYL CIS-TRANS ISOMERASE-RELATED"/>
    <property type="match status" value="1"/>
</dbReference>
<dbReference type="EC" id="5.2.1.8" evidence="1"/>
<dbReference type="Gene3D" id="2.40.100.10">
    <property type="entry name" value="Cyclophilin-like"/>
    <property type="match status" value="1"/>
</dbReference>
<comment type="similarity">
    <text evidence="1">Belongs to the cyclophilin-type PPIase family.</text>
</comment>
<dbReference type="Pfam" id="PF00160">
    <property type="entry name" value="Pro_isomerase"/>
    <property type="match status" value="1"/>
</dbReference>
<keyword evidence="1" id="KW-0697">Rotamase</keyword>
<evidence type="ECO:0000313" key="4">
    <source>
        <dbReference type="Proteomes" id="UP000034531"/>
    </source>
</evidence>